<keyword evidence="2" id="KW-0863">Zinc-finger</keyword>
<dbReference type="EMBL" id="AGBW02011697">
    <property type="protein sequence ID" value="OWR46284.1"/>
    <property type="molecule type" value="Genomic_DNA"/>
</dbReference>
<sequence>MGDNGSDDDVIEVVRDEAPIEILSDGEEMEIQKSKRVDLFTHTYNEFNLTQQVIDSGSEDKLYRQEDPYKNSRIVAENTLHAGIDKITELPICTTSIEDSKTDDKSNHDSSGENCFVNVTDVVSSSDNEAEKLKQTVKEELEAKQASGFSIDVTVVKDLLDPISNLASDAPAARFAVMNGRRVLLIGEYRFMRHYEGGNGRTLEVIHGGGYPKLMYCGFLYRPHNAYRQRRLQLWYCKYRNTRQCRAIIRTMDGRIVKNEESLFHTCIYHSRRNETSSASQLYPFIASPTDLLPVAFVFDELVISDVHHQVTPVRKTEAYCKRKITLVGTGVDCFASYCLSKQGKMGITLGGYRFRFNGCARNGKIRWRCSRGPWCKAALHTYRGRIVYIQSTHNCGPKPPT</sequence>
<evidence type="ECO:0000256" key="1">
    <source>
        <dbReference type="ARBA" id="ARBA00022723"/>
    </source>
</evidence>
<dbReference type="InterPro" id="IPR007588">
    <property type="entry name" value="Znf_FLYWCH"/>
</dbReference>
<reference evidence="5 6" key="1">
    <citation type="journal article" date="2011" name="Cell">
        <title>The monarch butterfly genome yields insights into long-distance migration.</title>
        <authorList>
            <person name="Zhan S."/>
            <person name="Merlin C."/>
            <person name="Boore J.L."/>
            <person name="Reppert S.M."/>
        </authorList>
    </citation>
    <scope>NUCLEOTIDE SEQUENCE [LARGE SCALE GENOMIC DNA]</scope>
    <source>
        <strain evidence="5">F-2</strain>
    </source>
</reference>
<keyword evidence="1" id="KW-0479">Metal-binding</keyword>
<evidence type="ECO:0000256" key="3">
    <source>
        <dbReference type="ARBA" id="ARBA00022833"/>
    </source>
</evidence>
<dbReference type="Pfam" id="PF04500">
    <property type="entry name" value="FLYWCH"/>
    <property type="match status" value="2"/>
</dbReference>
<name>A0A212EXW5_DANPL</name>
<keyword evidence="6" id="KW-1185">Reference proteome</keyword>
<proteinExistence type="predicted"/>
<evidence type="ECO:0000256" key="2">
    <source>
        <dbReference type="ARBA" id="ARBA00022771"/>
    </source>
</evidence>
<dbReference type="KEGG" id="dpl:KGM_208276"/>
<dbReference type="Proteomes" id="UP000007151">
    <property type="component" value="Unassembled WGS sequence"/>
</dbReference>
<comment type="caution">
    <text evidence="5">The sequence shown here is derived from an EMBL/GenBank/DDBJ whole genome shotgun (WGS) entry which is preliminary data.</text>
</comment>
<dbReference type="Gene3D" id="2.20.25.240">
    <property type="match status" value="2"/>
</dbReference>
<evidence type="ECO:0000259" key="4">
    <source>
        <dbReference type="Pfam" id="PF04500"/>
    </source>
</evidence>
<evidence type="ECO:0000313" key="5">
    <source>
        <dbReference type="EMBL" id="OWR46284.1"/>
    </source>
</evidence>
<dbReference type="AlphaFoldDB" id="A0A212EXW5"/>
<accession>A0A212EXW5</accession>
<organism evidence="5 6">
    <name type="scientific">Danaus plexippus plexippus</name>
    <dbReference type="NCBI Taxonomy" id="278856"/>
    <lineage>
        <taxon>Eukaryota</taxon>
        <taxon>Metazoa</taxon>
        <taxon>Ecdysozoa</taxon>
        <taxon>Arthropoda</taxon>
        <taxon>Hexapoda</taxon>
        <taxon>Insecta</taxon>
        <taxon>Pterygota</taxon>
        <taxon>Neoptera</taxon>
        <taxon>Endopterygota</taxon>
        <taxon>Lepidoptera</taxon>
        <taxon>Glossata</taxon>
        <taxon>Ditrysia</taxon>
        <taxon>Papilionoidea</taxon>
        <taxon>Nymphalidae</taxon>
        <taxon>Danainae</taxon>
        <taxon>Danaini</taxon>
        <taxon>Danaina</taxon>
        <taxon>Danaus</taxon>
        <taxon>Danaus</taxon>
    </lineage>
</organism>
<gene>
    <name evidence="5" type="ORF">KGM_208276</name>
</gene>
<dbReference type="eggNOG" id="ENOG502TCPY">
    <property type="taxonomic scope" value="Eukaryota"/>
</dbReference>
<protein>
    <recommendedName>
        <fullName evidence="4">FLYWCH-type domain-containing protein</fullName>
    </recommendedName>
</protein>
<feature type="domain" description="FLYWCH-type" evidence="4">
    <location>
        <begin position="341"/>
        <end position="395"/>
    </location>
</feature>
<dbReference type="GO" id="GO:0008270">
    <property type="term" value="F:zinc ion binding"/>
    <property type="evidence" value="ECO:0007669"/>
    <property type="project" value="UniProtKB-KW"/>
</dbReference>
<feature type="domain" description="FLYWCH-type" evidence="4">
    <location>
        <begin position="209"/>
        <end position="256"/>
    </location>
</feature>
<keyword evidence="3" id="KW-0862">Zinc</keyword>
<dbReference type="InParanoid" id="A0A212EXW5"/>
<evidence type="ECO:0000313" key="6">
    <source>
        <dbReference type="Proteomes" id="UP000007151"/>
    </source>
</evidence>